<feature type="transmembrane region" description="Helical" evidence="5">
    <location>
        <begin position="116"/>
        <end position="137"/>
    </location>
</feature>
<keyword evidence="2 5" id="KW-0812">Transmembrane</keyword>
<proteinExistence type="predicted"/>
<feature type="transmembrane region" description="Helical" evidence="5">
    <location>
        <begin position="379"/>
        <end position="395"/>
    </location>
</feature>
<dbReference type="RefSeq" id="WP_377907781.1">
    <property type="nucleotide sequence ID" value="NZ_JBHSGK010000002.1"/>
</dbReference>
<evidence type="ECO:0000313" key="7">
    <source>
        <dbReference type="EMBL" id="MFC4735149.1"/>
    </source>
</evidence>
<dbReference type="EMBL" id="JBHSGK010000002">
    <property type="protein sequence ID" value="MFC4735149.1"/>
    <property type="molecule type" value="Genomic_DNA"/>
</dbReference>
<feature type="transmembrane region" description="Helical" evidence="5">
    <location>
        <begin position="12"/>
        <end position="28"/>
    </location>
</feature>
<feature type="transmembrane region" description="Helical" evidence="5">
    <location>
        <begin position="208"/>
        <end position="223"/>
    </location>
</feature>
<comment type="caution">
    <text evidence="7">The sequence shown here is derived from an EMBL/GenBank/DDBJ whole genome shotgun (WGS) entry which is preliminary data.</text>
</comment>
<accession>A0ABV9NUD9</accession>
<name>A0ABV9NUD9_9BACI</name>
<dbReference type="PANTHER" id="PTHR37422">
    <property type="entry name" value="TEICHURONIC ACID BIOSYNTHESIS PROTEIN TUAE"/>
    <property type="match status" value="1"/>
</dbReference>
<dbReference type="Proteomes" id="UP001595896">
    <property type="component" value="Unassembled WGS sequence"/>
</dbReference>
<feature type="transmembrane region" description="Helical" evidence="5">
    <location>
        <begin position="160"/>
        <end position="178"/>
    </location>
</feature>
<evidence type="ECO:0000259" key="6">
    <source>
        <dbReference type="Pfam" id="PF04932"/>
    </source>
</evidence>
<feature type="transmembrane region" description="Helical" evidence="5">
    <location>
        <begin position="62"/>
        <end position="79"/>
    </location>
</feature>
<dbReference type="PANTHER" id="PTHR37422:SF13">
    <property type="entry name" value="LIPOPOLYSACCHARIDE BIOSYNTHESIS PROTEIN PA4999-RELATED"/>
    <property type="match status" value="1"/>
</dbReference>
<gene>
    <name evidence="7" type="ORF">ACFO4L_01005</name>
</gene>
<comment type="subcellular location">
    <subcellularLocation>
        <location evidence="1">Membrane</location>
        <topology evidence="1">Multi-pass membrane protein</topology>
    </subcellularLocation>
</comment>
<feature type="transmembrane region" description="Helical" evidence="5">
    <location>
        <begin position="185"/>
        <end position="202"/>
    </location>
</feature>
<feature type="domain" description="O-antigen ligase-related" evidence="6">
    <location>
        <begin position="192"/>
        <end position="331"/>
    </location>
</feature>
<keyword evidence="7" id="KW-0436">Ligase</keyword>
<dbReference type="InterPro" id="IPR051533">
    <property type="entry name" value="WaaL-like"/>
</dbReference>
<feature type="transmembrane region" description="Helical" evidence="5">
    <location>
        <begin position="34"/>
        <end position="50"/>
    </location>
</feature>
<feature type="transmembrane region" description="Helical" evidence="5">
    <location>
        <begin position="85"/>
        <end position="104"/>
    </location>
</feature>
<evidence type="ECO:0000313" key="8">
    <source>
        <dbReference type="Proteomes" id="UP001595896"/>
    </source>
</evidence>
<feature type="transmembrane region" description="Helical" evidence="5">
    <location>
        <begin position="324"/>
        <end position="343"/>
    </location>
</feature>
<keyword evidence="8" id="KW-1185">Reference proteome</keyword>
<feature type="transmembrane region" description="Helical" evidence="5">
    <location>
        <begin position="230"/>
        <end position="250"/>
    </location>
</feature>
<keyword evidence="3 5" id="KW-1133">Transmembrane helix</keyword>
<dbReference type="GO" id="GO:0016874">
    <property type="term" value="F:ligase activity"/>
    <property type="evidence" value="ECO:0007669"/>
    <property type="project" value="UniProtKB-KW"/>
</dbReference>
<feature type="transmembrane region" description="Helical" evidence="5">
    <location>
        <begin position="355"/>
        <end position="373"/>
    </location>
</feature>
<dbReference type="InterPro" id="IPR007016">
    <property type="entry name" value="O-antigen_ligase-rel_domated"/>
</dbReference>
<protein>
    <submittedName>
        <fullName evidence="7">O-antigen ligase family protein</fullName>
    </submittedName>
</protein>
<sequence>MIDNIVRKKTIKVNILLVLFLGALFIFGHNSNTVIYSNILTLILFLYLIYRWMKQKLTINKYSLLFIPFVMMLILGVLYSPESSYSIVILTSLISCLILFFLIINTFDNKLSPSIYLSSISVSGFLLSLYVLNYYGFNGLFTAIQSGERLGYEISQPNTIGYYLSISSLVTVAIIYDHWNKLSKLLLLIITFALVINIIIIISTYSRSSVLILLIGFLIYLIMQKNFLKAIIFSLLTFSIILLMTIYNNFNLDRFTDTFFLFDDSLVSASDQVRQNLIARGIELFSSNPIIGHGTGAFRYIYSEGILRLVASHNNYIELLVNHGIIGFSLYYFPILVILLANIKIYFKEKSNNTAIILVLVFVDIIVSGISSYTYYRVLSYYILAIAIINIIVYYKEKK</sequence>
<reference evidence="8" key="1">
    <citation type="journal article" date="2019" name="Int. J. Syst. Evol. Microbiol.">
        <title>The Global Catalogue of Microorganisms (GCM) 10K type strain sequencing project: providing services to taxonomists for standard genome sequencing and annotation.</title>
        <authorList>
            <consortium name="The Broad Institute Genomics Platform"/>
            <consortium name="The Broad Institute Genome Sequencing Center for Infectious Disease"/>
            <person name="Wu L."/>
            <person name="Ma J."/>
        </authorList>
    </citation>
    <scope>NUCLEOTIDE SEQUENCE [LARGE SCALE GENOMIC DNA]</scope>
    <source>
        <strain evidence="8">JCM 12165</strain>
    </source>
</reference>
<evidence type="ECO:0000256" key="5">
    <source>
        <dbReference type="SAM" id="Phobius"/>
    </source>
</evidence>
<evidence type="ECO:0000256" key="1">
    <source>
        <dbReference type="ARBA" id="ARBA00004141"/>
    </source>
</evidence>
<keyword evidence="4 5" id="KW-0472">Membrane</keyword>
<evidence type="ECO:0000256" key="3">
    <source>
        <dbReference type="ARBA" id="ARBA00022989"/>
    </source>
</evidence>
<evidence type="ECO:0000256" key="4">
    <source>
        <dbReference type="ARBA" id="ARBA00023136"/>
    </source>
</evidence>
<evidence type="ECO:0000256" key="2">
    <source>
        <dbReference type="ARBA" id="ARBA00022692"/>
    </source>
</evidence>
<organism evidence="7 8">
    <name type="scientific">Bacillus daqingensis</name>
    <dbReference type="NCBI Taxonomy" id="872396"/>
    <lineage>
        <taxon>Bacteria</taxon>
        <taxon>Bacillati</taxon>
        <taxon>Bacillota</taxon>
        <taxon>Bacilli</taxon>
        <taxon>Bacillales</taxon>
        <taxon>Bacillaceae</taxon>
        <taxon>Bacillus</taxon>
    </lineage>
</organism>
<dbReference type="Pfam" id="PF04932">
    <property type="entry name" value="Wzy_C"/>
    <property type="match status" value="1"/>
</dbReference>